<gene>
    <name evidence="8" type="ORF">HMF8227_01838</name>
</gene>
<dbReference type="AlphaFoldDB" id="A0A2S2E3T5"/>
<dbReference type="SUPFAM" id="SSF56954">
    <property type="entry name" value="Outer membrane efflux proteins (OEP)"/>
    <property type="match status" value="1"/>
</dbReference>
<dbReference type="GO" id="GO:0009279">
    <property type="term" value="C:cell outer membrane"/>
    <property type="evidence" value="ECO:0007669"/>
    <property type="project" value="UniProtKB-SubCell"/>
</dbReference>
<dbReference type="GO" id="GO:0015562">
    <property type="term" value="F:efflux transmembrane transporter activity"/>
    <property type="evidence" value="ECO:0007669"/>
    <property type="project" value="InterPro"/>
</dbReference>
<comment type="subcellular location">
    <subcellularLocation>
        <location evidence="1">Cell outer membrane</location>
    </subcellularLocation>
</comment>
<dbReference type="GO" id="GO:1990281">
    <property type="term" value="C:efflux pump complex"/>
    <property type="evidence" value="ECO:0007669"/>
    <property type="project" value="TreeGrafter"/>
</dbReference>
<evidence type="ECO:0000256" key="6">
    <source>
        <dbReference type="SAM" id="Coils"/>
    </source>
</evidence>
<keyword evidence="9" id="KW-1185">Reference proteome</keyword>
<keyword evidence="5" id="KW-0998">Cell outer membrane</keyword>
<evidence type="ECO:0000256" key="7">
    <source>
        <dbReference type="SAM" id="SignalP"/>
    </source>
</evidence>
<dbReference type="PANTHER" id="PTHR30026">
    <property type="entry name" value="OUTER MEMBRANE PROTEIN TOLC"/>
    <property type="match status" value="1"/>
</dbReference>
<protein>
    <recommendedName>
        <fullName evidence="10">Cobalt-zinc-cadmium resistance protein CzcC</fullName>
    </recommendedName>
</protein>
<dbReference type="RefSeq" id="WP_109339897.1">
    <property type="nucleotide sequence ID" value="NZ_CP029347.1"/>
</dbReference>
<dbReference type="Gene3D" id="1.20.1600.10">
    <property type="entry name" value="Outer membrane efflux proteins (OEP)"/>
    <property type="match status" value="1"/>
</dbReference>
<keyword evidence="6" id="KW-0175">Coiled coil</keyword>
<dbReference type="EMBL" id="CP029347">
    <property type="protein sequence ID" value="AWL12311.1"/>
    <property type="molecule type" value="Genomic_DNA"/>
</dbReference>
<reference evidence="8 9" key="1">
    <citation type="submission" date="2018-05" db="EMBL/GenBank/DDBJ databases">
        <title>Salinimonas sp. HMF8227 Genome sequencing and assembly.</title>
        <authorList>
            <person name="Kang H."/>
            <person name="Kang J."/>
            <person name="Cha I."/>
            <person name="Kim H."/>
            <person name="Joh K."/>
        </authorList>
    </citation>
    <scope>NUCLEOTIDE SEQUENCE [LARGE SCALE GENOMIC DNA]</scope>
    <source>
        <strain evidence="8 9">HMF8227</strain>
    </source>
</reference>
<dbReference type="PANTHER" id="PTHR30026:SF20">
    <property type="entry name" value="OUTER MEMBRANE PROTEIN TOLC"/>
    <property type="match status" value="1"/>
</dbReference>
<evidence type="ECO:0000256" key="3">
    <source>
        <dbReference type="ARBA" id="ARBA00022692"/>
    </source>
</evidence>
<evidence type="ECO:0000313" key="8">
    <source>
        <dbReference type="EMBL" id="AWL12311.1"/>
    </source>
</evidence>
<dbReference type="Proteomes" id="UP000245728">
    <property type="component" value="Chromosome"/>
</dbReference>
<dbReference type="OrthoDB" id="5607838at2"/>
<keyword evidence="3" id="KW-0812">Transmembrane</keyword>
<sequence>MIRIHWLCATAMMVCAMPLHGAPLTLAQAIEQAQAQDLWLKRSRHQQSALRARSMAAGELPDPVATMGLKNIPTDTFALDQEPMTQVSVGLMQMFPRGNSRALKQQKLADKASEHPFMRAERKASVALKVSQLWLTAYQAQQTIQLIETDQSLFQQLVDVASAGYASTAGKMRQQDVIRAQLELVQLEDRLTVQRQSYETAVAALSEWLNTDPVEITQALPVMSVSQPAILTQTQQNWPQWVSGHPSALRLQVSQQVAQTDVAIAEQSYEPQWSVNASYGHRQDAPNGMERADFFSVGVSVDLPLFTERRQDQQMSAAVAESEAIKTEYRLQIQSLVAAAKKEKQTLKRLQQRRALYKSQLLTQMHDQAEAALTAYTNDDGDFAEVVRARIAELNARITALSIDVEIQKAISRLNYYLTDARDASAGGRL</sequence>
<evidence type="ECO:0000256" key="4">
    <source>
        <dbReference type="ARBA" id="ARBA00023136"/>
    </source>
</evidence>
<organism evidence="8 9">
    <name type="scientific">Saliniradius amylolyticus</name>
    <dbReference type="NCBI Taxonomy" id="2183582"/>
    <lineage>
        <taxon>Bacteria</taxon>
        <taxon>Pseudomonadati</taxon>
        <taxon>Pseudomonadota</taxon>
        <taxon>Gammaproteobacteria</taxon>
        <taxon>Alteromonadales</taxon>
        <taxon>Alteromonadaceae</taxon>
        <taxon>Saliniradius</taxon>
    </lineage>
</organism>
<evidence type="ECO:0008006" key="10">
    <source>
        <dbReference type="Google" id="ProtNLM"/>
    </source>
</evidence>
<dbReference type="GO" id="GO:0015288">
    <property type="term" value="F:porin activity"/>
    <property type="evidence" value="ECO:0007669"/>
    <property type="project" value="TreeGrafter"/>
</dbReference>
<feature type="signal peptide" evidence="7">
    <location>
        <begin position="1"/>
        <end position="21"/>
    </location>
</feature>
<name>A0A2S2E3T5_9ALTE</name>
<dbReference type="InterPro" id="IPR051906">
    <property type="entry name" value="TolC-like"/>
</dbReference>
<keyword evidence="4" id="KW-0472">Membrane</keyword>
<proteinExistence type="predicted"/>
<evidence type="ECO:0000256" key="5">
    <source>
        <dbReference type="ARBA" id="ARBA00023237"/>
    </source>
</evidence>
<feature type="chain" id="PRO_5015664455" description="Cobalt-zinc-cadmium resistance protein CzcC" evidence="7">
    <location>
        <begin position="22"/>
        <end position="430"/>
    </location>
</feature>
<evidence type="ECO:0000256" key="2">
    <source>
        <dbReference type="ARBA" id="ARBA00022452"/>
    </source>
</evidence>
<accession>A0A2S2E3T5</accession>
<keyword evidence="7" id="KW-0732">Signal</keyword>
<evidence type="ECO:0000313" key="9">
    <source>
        <dbReference type="Proteomes" id="UP000245728"/>
    </source>
</evidence>
<keyword evidence="2" id="KW-1134">Transmembrane beta strand</keyword>
<feature type="coiled-coil region" evidence="6">
    <location>
        <begin position="333"/>
        <end position="360"/>
    </location>
</feature>
<dbReference type="KEGG" id="salh:HMF8227_01838"/>
<evidence type="ECO:0000256" key="1">
    <source>
        <dbReference type="ARBA" id="ARBA00004442"/>
    </source>
</evidence>